<sequence>MADSLDAPGLASEFEKGTGACEFHTGIDSVLTIEWAGAVVVGYPQDIPEPENAQDHLQLVPTDEELASLTPAECAALED</sequence>
<dbReference type="EMBL" id="CP013389">
    <property type="protein sequence ID" value="AOJ09650.1"/>
    <property type="molecule type" value="Genomic_DNA"/>
</dbReference>
<proteinExistence type="predicted"/>
<organism evidence="1 2">
    <name type="scientific">Burkholderia mayonis</name>
    <dbReference type="NCBI Taxonomy" id="1385591"/>
    <lineage>
        <taxon>Bacteria</taxon>
        <taxon>Pseudomonadati</taxon>
        <taxon>Pseudomonadota</taxon>
        <taxon>Betaproteobacteria</taxon>
        <taxon>Burkholderiales</taxon>
        <taxon>Burkholderiaceae</taxon>
        <taxon>Burkholderia</taxon>
        <taxon>pseudomallei group</taxon>
    </lineage>
</organism>
<evidence type="ECO:0000313" key="1">
    <source>
        <dbReference type="EMBL" id="AOJ09650.1"/>
    </source>
</evidence>
<gene>
    <name evidence="1" type="ORF">WS71_20275</name>
</gene>
<dbReference type="Proteomes" id="UP000067711">
    <property type="component" value="Chromosome 1"/>
</dbReference>
<name>A0A1B4G147_9BURK</name>
<protein>
    <submittedName>
        <fullName evidence="1">Uncharacterized protein</fullName>
    </submittedName>
</protein>
<evidence type="ECO:0000313" key="2">
    <source>
        <dbReference type="Proteomes" id="UP000067711"/>
    </source>
</evidence>
<dbReference type="AlphaFoldDB" id="A0A1B4G147"/>
<reference evidence="1 2" key="1">
    <citation type="submission" date="2015-12" db="EMBL/GenBank/DDBJ databases">
        <title>Diversity of Burkholderia near neighbor genomes.</title>
        <authorList>
            <person name="Sahl J."/>
            <person name="Wagner D."/>
            <person name="Keim P."/>
        </authorList>
    </citation>
    <scope>NUCLEOTIDE SEQUENCE [LARGE SCALE GENOMIC DNA]</scope>
    <source>
        <strain evidence="1 2">BDU8</strain>
    </source>
</reference>
<accession>A0A1B4G147</accession>